<gene>
    <name evidence="2" type="ORF">I551_3381</name>
</gene>
<reference evidence="2 3" key="1">
    <citation type="submission" date="2014-01" db="EMBL/GenBank/DDBJ databases">
        <authorList>
            <person name="Dobos K."/>
            <person name="Lenaerts A."/>
            <person name="Ordway D."/>
            <person name="DeGroote M.A."/>
            <person name="Parker T."/>
            <person name="Sizemore C."/>
            <person name="Tallon L.J."/>
            <person name="Sadzewicz L.K."/>
            <person name="Sengamalay N."/>
            <person name="Fraser C.M."/>
            <person name="Hine E."/>
            <person name="Shefchek K.A."/>
            <person name="Das S.P."/>
            <person name="Tettelin H."/>
        </authorList>
    </citation>
    <scope>NUCLEOTIDE SEQUENCE [LARGE SCALE GENOMIC DNA]</scope>
    <source>
        <strain evidence="2 3">Harvey</strain>
    </source>
</reference>
<dbReference type="EMBL" id="JAOL01000108">
    <property type="protein sequence ID" value="EUA90150.1"/>
    <property type="molecule type" value="Genomic_DNA"/>
</dbReference>
<evidence type="ECO:0000256" key="1">
    <source>
        <dbReference type="SAM" id="MobiDB-lite"/>
    </source>
</evidence>
<protein>
    <submittedName>
        <fullName evidence="2">Uncharacterized protein</fullName>
    </submittedName>
</protein>
<sequence>MKQGLDDGGNSLLQGRPDCSGFDNANIDPARRSAVRCSTAAQKPSTSPNWYCTAPQVAPIALAMRLAETEPGSPEASDVSAASSMLSRVALPRRLGRLPATPARVMCRWYRLSRWQ</sequence>
<comment type="caution">
    <text evidence="2">The sequence shown here is derived from an EMBL/GenBank/DDBJ whole genome shotgun (WGS) entry which is preliminary data.</text>
</comment>
<accession>A0ABP3AK00</accession>
<evidence type="ECO:0000313" key="2">
    <source>
        <dbReference type="EMBL" id="EUA90150.1"/>
    </source>
</evidence>
<dbReference type="Proteomes" id="UP000020681">
    <property type="component" value="Unassembled WGS sequence"/>
</dbReference>
<feature type="region of interest" description="Disordered" evidence="1">
    <location>
        <begin position="1"/>
        <end position="25"/>
    </location>
</feature>
<organism evidence="2 3">
    <name type="scientific">Mycobacterium ulcerans str. Harvey</name>
    <dbReference type="NCBI Taxonomy" id="1299332"/>
    <lineage>
        <taxon>Bacteria</taxon>
        <taxon>Bacillati</taxon>
        <taxon>Actinomycetota</taxon>
        <taxon>Actinomycetes</taxon>
        <taxon>Mycobacteriales</taxon>
        <taxon>Mycobacteriaceae</taxon>
        <taxon>Mycobacterium</taxon>
        <taxon>Mycobacterium ulcerans group</taxon>
    </lineage>
</organism>
<keyword evidence="3" id="KW-1185">Reference proteome</keyword>
<evidence type="ECO:0000313" key="3">
    <source>
        <dbReference type="Proteomes" id="UP000020681"/>
    </source>
</evidence>
<proteinExistence type="predicted"/>
<name>A0ABP3AK00_MYCUL</name>